<sequence>MVCVISADGKNFEVLDEMILHLDVPKWAPSENLLGYIAGGGRIVMGFKNKKLKVTELPAYKTINLTPPKFAEMGFTWVNDQTLISSRVDESEWSNDPQKRPEPNLCLIHLNKQQQTRITYPKTSFGDYNPLYVKSANKISWIRKKLAQTKGDLWIADINGKNPKLWARDVEGYSFFVE</sequence>
<dbReference type="SUPFAM" id="SSF69304">
    <property type="entry name" value="Tricorn protease N-terminal domain"/>
    <property type="match status" value="1"/>
</dbReference>
<dbReference type="AlphaFoldDB" id="A0A2V3A441"/>
<comment type="caution">
    <text evidence="1">The sequence shown here is derived from an EMBL/GenBank/DDBJ whole genome shotgun (WGS) entry which is preliminary data.</text>
</comment>
<dbReference type="Proteomes" id="UP000247150">
    <property type="component" value="Unassembled WGS sequence"/>
</dbReference>
<organism evidence="1 2">
    <name type="scientific">Cytobacillus oceanisediminis</name>
    <dbReference type="NCBI Taxonomy" id="665099"/>
    <lineage>
        <taxon>Bacteria</taxon>
        <taxon>Bacillati</taxon>
        <taxon>Bacillota</taxon>
        <taxon>Bacilli</taxon>
        <taxon>Bacillales</taxon>
        <taxon>Bacillaceae</taxon>
        <taxon>Cytobacillus</taxon>
    </lineage>
</organism>
<accession>A0A2V3A441</accession>
<reference evidence="1 2" key="1">
    <citation type="submission" date="2018-05" db="EMBL/GenBank/DDBJ databases">
        <title>Freshwater and sediment microbial communities from various areas in North America, analyzing microbe dynamics in response to fracking.</title>
        <authorList>
            <person name="Lamendella R."/>
        </authorList>
    </citation>
    <scope>NUCLEOTIDE SEQUENCE [LARGE SCALE GENOMIC DNA]</scope>
    <source>
        <strain evidence="1 2">15_TX</strain>
    </source>
</reference>
<proteinExistence type="predicted"/>
<evidence type="ECO:0000313" key="2">
    <source>
        <dbReference type="Proteomes" id="UP000247150"/>
    </source>
</evidence>
<dbReference type="EMBL" id="QGTW01000001">
    <property type="protein sequence ID" value="PWW31877.1"/>
    <property type="molecule type" value="Genomic_DNA"/>
</dbReference>
<name>A0A2V3A441_9BACI</name>
<gene>
    <name evidence="1" type="ORF">DFO73_101135</name>
</gene>
<evidence type="ECO:0000313" key="1">
    <source>
        <dbReference type="EMBL" id="PWW31877.1"/>
    </source>
</evidence>
<protein>
    <submittedName>
        <fullName evidence="1">Uncharacterized protein</fullName>
    </submittedName>
</protein>